<dbReference type="RefSeq" id="WP_041099281.1">
    <property type="nucleotide sequence ID" value="NZ_JARTHD010000051.1"/>
</dbReference>
<dbReference type="InterPro" id="IPR019076">
    <property type="entry name" value="Spore_lipoprot_YhcN/YlaJ-like"/>
</dbReference>
<protein>
    <recommendedName>
        <fullName evidence="3">Sporulation protein</fullName>
    </recommendedName>
</protein>
<accession>A0ABR5ASE7</accession>
<reference evidence="1 2" key="1">
    <citation type="submission" date="2015-01" db="EMBL/GenBank/DDBJ databases">
        <title>Genome Assembly of Bacillus badius MTCC 1458.</title>
        <authorList>
            <person name="Verma A."/>
            <person name="Khatri I."/>
            <person name="Mual P."/>
            <person name="Subramanian S."/>
            <person name="Krishnamurthi S."/>
        </authorList>
    </citation>
    <scope>NUCLEOTIDE SEQUENCE [LARGE SCALE GENOMIC DNA]</scope>
    <source>
        <strain evidence="1 2">MTCC 1458</strain>
    </source>
</reference>
<proteinExistence type="predicted"/>
<dbReference type="EMBL" id="JXLP01000013">
    <property type="protein sequence ID" value="KIL77678.1"/>
    <property type="molecule type" value="Genomic_DNA"/>
</dbReference>
<gene>
    <name evidence="1" type="ORF">SD77_1351</name>
</gene>
<name>A0ABR5ASE7_BACBA</name>
<comment type="caution">
    <text evidence="1">The sequence shown here is derived from an EMBL/GenBank/DDBJ whole genome shotgun (WGS) entry which is preliminary data.</text>
</comment>
<evidence type="ECO:0000313" key="1">
    <source>
        <dbReference type="EMBL" id="KIL77678.1"/>
    </source>
</evidence>
<dbReference type="PROSITE" id="PS51257">
    <property type="entry name" value="PROKAR_LIPOPROTEIN"/>
    <property type="match status" value="1"/>
</dbReference>
<keyword evidence="2" id="KW-1185">Reference proteome</keyword>
<organism evidence="1 2">
    <name type="scientific">Bacillus badius</name>
    <dbReference type="NCBI Taxonomy" id="1455"/>
    <lineage>
        <taxon>Bacteria</taxon>
        <taxon>Bacillati</taxon>
        <taxon>Bacillota</taxon>
        <taxon>Bacilli</taxon>
        <taxon>Bacillales</taxon>
        <taxon>Bacillaceae</taxon>
        <taxon>Pseudobacillus</taxon>
    </lineage>
</organism>
<sequence length="150" mass="17535">MRAVIYLLTAVLLAGCGFQKEREDSRLALLKTTNPEPIQIERDGISVEKIREEVEAINEIYDAAVIKGDHNVLVAYKVRHLNRFQMKKIEKSLKERLDKEYDDETFVVSSDYKIFLEAVRLREDMDAGKTNEKEADKRLHEIIRLKREKT</sequence>
<dbReference type="Pfam" id="PF09580">
    <property type="entry name" value="Spore_YhcN_YlaJ"/>
    <property type="match status" value="1"/>
</dbReference>
<evidence type="ECO:0000313" key="2">
    <source>
        <dbReference type="Proteomes" id="UP000031982"/>
    </source>
</evidence>
<evidence type="ECO:0008006" key="3">
    <source>
        <dbReference type="Google" id="ProtNLM"/>
    </source>
</evidence>
<dbReference type="Proteomes" id="UP000031982">
    <property type="component" value="Unassembled WGS sequence"/>
</dbReference>